<dbReference type="InterPro" id="IPR036249">
    <property type="entry name" value="Thioredoxin-like_sf"/>
</dbReference>
<sequence>MQFVNSKLQRELKAPVFSVKDIFDRQINLETYRDKKILIGFFRHAGCPFCNIRVHKLLKVYNELHPKGLEMIFFFESTEKVLLQSSFHQEVSPIPLIADPEKKWYASYGLEESLYKSTMSHIATFAQTAFEAVSKGLPTHMMASGESFSTMPAEFLIAEDLTIKEVYYSERLTDRLDVRKIKEFVEAEQLAYQ</sequence>
<reference evidence="2" key="1">
    <citation type="submission" date="2023-05" db="EMBL/GenBank/DDBJ databases">
        <authorList>
            <person name="Zhang X."/>
        </authorList>
    </citation>
    <scope>NUCLEOTIDE SEQUENCE</scope>
    <source>
        <strain evidence="2">BD1B2-1</strain>
    </source>
</reference>
<dbReference type="Gene3D" id="3.40.30.10">
    <property type="entry name" value="Glutaredoxin"/>
    <property type="match status" value="1"/>
</dbReference>
<dbReference type="Pfam" id="PF00578">
    <property type="entry name" value="AhpC-TSA"/>
    <property type="match status" value="1"/>
</dbReference>
<dbReference type="EMBL" id="JASJOU010000019">
    <property type="protein sequence ID" value="MDJ1505930.1"/>
    <property type="molecule type" value="Genomic_DNA"/>
</dbReference>
<evidence type="ECO:0000313" key="2">
    <source>
        <dbReference type="EMBL" id="MDJ1505930.1"/>
    </source>
</evidence>
<dbReference type="PROSITE" id="PS51352">
    <property type="entry name" value="THIOREDOXIN_2"/>
    <property type="match status" value="1"/>
</dbReference>
<dbReference type="RefSeq" id="WP_314518506.1">
    <property type="nucleotide sequence ID" value="NZ_JASJOU010000019.1"/>
</dbReference>
<dbReference type="SUPFAM" id="SSF52833">
    <property type="entry name" value="Thioredoxin-like"/>
    <property type="match status" value="1"/>
</dbReference>
<dbReference type="GO" id="GO:0016209">
    <property type="term" value="F:antioxidant activity"/>
    <property type="evidence" value="ECO:0007669"/>
    <property type="project" value="InterPro"/>
</dbReference>
<evidence type="ECO:0000313" key="3">
    <source>
        <dbReference type="Proteomes" id="UP001232063"/>
    </source>
</evidence>
<comment type="caution">
    <text evidence="2">The sequence shown here is derived from an EMBL/GenBank/DDBJ whole genome shotgun (WGS) entry which is preliminary data.</text>
</comment>
<accession>A0AAE3RCJ9</accession>
<protein>
    <submittedName>
        <fullName evidence="2">Redoxin domain-containing protein</fullName>
    </submittedName>
</protein>
<dbReference type="Proteomes" id="UP001232063">
    <property type="component" value="Unassembled WGS sequence"/>
</dbReference>
<feature type="domain" description="Thioredoxin" evidence="1">
    <location>
        <begin position="8"/>
        <end position="190"/>
    </location>
</feature>
<proteinExistence type="predicted"/>
<organism evidence="2 3">
    <name type="scientific">Xanthocytophaga agilis</name>
    <dbReference type="NCBI Taxonomy" id="3048010"/>
    <lineage>
        <taxon>Bacteria</taxon>
        <taxon>Pseudomonadati</taxon>
        <taxon>Bacteroidota</taxon>
        <taxon>Cytophagia</taxon>
        <taxon>Cytophagales</taxon>
        <taxon>Rhodocytophagaceae</taxon>
        <taxon>Xanthocytophaga</taxon>
    </lineage>
</organism>
<dbReference type="InterPro" id="IPR013766">
    <property type="entry name" value="Thioredoxin_domain"/>
</dbReference>
<dbReference type="AlphaFoldDB" id="A0AAE3RCJ9"/>
<dbReference type="InterPro" id="IPR000866">
    <property type="entry name" value="AhpC/TSA"/>
</dbReference>
<dbReference type="GO" id="GO:0016491">
    <property type="term" value="F:oxidoreductase activity"/>
    <property type="evidence" value="ECO:0007669"/>
    <property type="project" value="InterPro"/>
</dbReference>
<name>A0AAE3RCJ9_9BACT</name>
<gene>
    <name evidence="2" type="ORF">QNI22_35055</name>
</gene>
<evidence type="ECO:0000259" key="1">
    <source>
        <dbReference type="PROSITE" id="PS51352"/>
    </source>
</evidence>
<keyword evidence="3" id="KW-1185">Reference proteome</keyword>